<accession>A0A2S3WA28</accession>
<dbReference type="EMBL" id="MIND01000018">
    <property type="protein sequence ID" value="POF87791.1"/>
    <property type="molecule type" value="Genomic_DNA"/>
</dbReference>
<feature type="transmembrane region" description="Helical" evidence="1">
    <location>
        <begin position="12"/>
        <end position="40"/>
    </location>
</feature>
<dbReference type="InterPro" id="IPR017868">
    <property type="entry name" value="Filamin/ABP280_repeat-like"/>
</dbReference>
<evidence type="ECO:0000313" key="3">
    <source>
        <dbReference type="EMBL" id="POF87791.1"/>
    </source>
</evidence>
<dbReference type="AlphaFoldDB" id="A0A2S3WA28"/>
<organism evidence="3 4">
    <name type="scientific">Pseudomonas putida</name>
    <name type="common">Arthrobacter siderocapsulatus</name>
    <dbReference type="NCBI Taxonomy" id="303"/>
    <lineage>
        <taxon>Bacteria</taxon>
        <taxon>Pseudomonadati</taxon>
        <taxon>Pseudomonadota</taxon>
        <taxon>Gammaproteobacteria</taxon>
        <taxon>Pseudomonadales</taxon>
        <taxon>Pseudomonadaceae</taxon>
        <taxon>Pseudomonas</taxon>
    </lineage>
</organism>
<gene>
    <name evidence="3" type="ORF">BGP80_07360</name>
</gene>
<keyword evidence="1" id="KW-1133">Transmembrane helix</keyword>
<name>A0A2S3WA28_PSEPU</name>
<evidence type="ECO:0000256" key="1">
    <source>
        <dbReference type="SAM" id="Phobius"/>
    </source>
</evidence>
<dbReference type="NCBIfam" id="NF045619">
    <property type="entry name" value="adhes_GNV_Cterm"/>
    <property type="match status" value="1"/>
</dbReference>
<evidence type="ECO:0000313" key="4">
    <source>
        <dbReference type="Proteomes" id="UP000237194"/>
    </source>
</evidence>
<dbReference type="Gene3D" id="2.60.40.10">
    <property type="entry name" value="Immunoglobulins"/>
    <property type="match status" value="2"/>
</dbReference>
<sequence>MVSGAGIAGNKITVLGAGGVVLGSAIVGANGLFVVSLLAAQVDNQALTVNQSDAAGNTSGVALTAPDITPPAIASNLVINADGSVITGRGEPGATVTVRGPSGVVSQPATVNPDGTFTVTLSPAQDNGQALSITLTDPRNNVSAGVALIAPDVDANAPVSASDNLAVATVNLAPVITTKTFTDSFSTLLSGFSKTFTWTVAAGTTADPTLTLSTSSALALLDGATYTLQVKNAAGAWVTLATGNSQGLLDLILLPLGQGVRVNIGELLAGDYRLTVNSTGIGLLTTVTTSLDVQSTSLTQFTGTGTPTTGNVLSDPGTDGSVDQTGPDNGAVVQVLKNGSYVSAGAATEVQGLYGTLLIRADGSYSYTPNGSPSSVGKVDVFSYQLLHANGLKDTANLYVRIDSPQATEIWNDNNYSAPAAVVDAVNDLDSTGISLVNRETSGSANLANLSLPLIGNRSVTSATNTVAVDTTADLQVVLNSSNLLGLLSGTKIELLKLNPATGLYVVEQTVTGGSLVSLLGGGAAYTFQDKGPGSYQIRVSAGGIGLAASIATTINTTTTYTKEFVVSGYTPVSGNLLNDTTGTGSDTLGSSLTVLSVLVAANTYAIPGYNGISVTGTYGTLLVQADGSYSYTLKPGLSAAVIGQQDTFTYELTHPNGTTDTATLTIGLNNAAAFTATSALLAGGADDAGALFSVAASTAVEGLQGGDGNDHLDGSHGGAISLTGGAGDDTLVIVDQQFTNVDGGSGTDTLLWAGGDASIDLGNLVGRLHDIEVIDLNDSSSVTLSLSLADVVAVTESANDTLLIKGDSNDTVQLSDNWTLTGQQNADGIDYSQYTAQEDPSHHLWVQNGIHVV</sequence>
<dbReference type="InterPro" id="IPR055014">
    <property type="entry name" value="BapA_Bap-like_C"/>
</dbReference>
<keyword evidence="1" id="KW-0812">Transmembrane</keyword>
<dbReference type="Proteomes" id="UP000237194">
    <property type="component" value="Unassembled WGS sequence"/>
</dbReference>
<dbReference type="InterPro" id="IPR011049">
    <property type="entry name" value="Serralysin-like_metalloprot_C"/>
</dbReference>
<dbReference type="InterPro" id="IPR010221">
    <property type="entry name" value="VCBS_dom"/>
</dbReference>
<keyword evidence="1" id="KW-0472">Membrane</keyword>
<protein>
    <recommendedName>
        <fullName evidence="2">Bacterial Ig domain-containing protein</fullName>
    </recommendedName>
</protein>
<dbReference type="Pfam" id="PF17936">
    <property type="entry name" value="Big_6"/>
    <property type="match status" value="2"/>
</dbReference>
<feature type="domain" description="Bacterial Ig" evidence="2">
    <location>
        <begin position="71"/>
        <end position="152"/>
    </location>
</feature>
<reference evidence="3 4" key="1">
    <citation type="submission" date="2016-08" db="EMBL/GenBank/DDBJ databases">
        <authorList>
            <person name="Seilhamer J.J."/>
        </authorList>
    </citation>
    <scope>NUCLEOTIDE SEQUENCE [LARGE SCALE GENOMIC DNA]</scope>
    <source>
        <strain evidence="3 4">KT-27</strain>
    </source>
</reference>
<evidence type="ECO:0000259" key="2">
    <source>
        <dbReference type="Pfam" id="PF17936"/>
    </source>
</evidence>
<feature type="domain" description="Bacterial Ig" evidence="2">
    <location>
        <begin position="2"/>
        <end position="67"/>
    </location>
</feature>
<dbReference type="SUPFAM" id="SSF51120">
    <property type="entry name" value="beta-Roll"/>
    <property type="match status" value="1"/>
</dbReference>
<proteinExistence type="predicted"/>
<reference evidence="3 4" key="2">
    <citation type="submission" date="2018-03" db="EMBL/GenBank/DDBJ databases">
        <title>Draft genome of Pseudomonas putida strain KT-27.</title>
        <authorList>
            <person name="Yoshizawa S."/>
            <person name="Khan N.H."/>
            <person name="Nishimura M."/>
            <person name="Chiura H.X."/>
            <person name="Ogura Y."/>
            <person name="Hayashi T."/>
            <person name="Kogure K."/>
        </authorList>
    </citation>
    <scope>NUCLEOTIDE SEQUENCE [LARGE SCALE GENOMIC DNA]</scope>
    <source>
        <strain evidence="3 4">KT-27</strain>
    </source>
</reference>
<dbReference type="PRINTS" id="PR00313">
    <property type="entry name" value="CABNDNGRPT"/>
</dbReference>
<dbReference type="InterPro" id="IPR013783">
    <property type="entry name" value="Ig-like_fold"/>
</dbReference>
<dbReference type="PROSITE" id="PS50194">
    <property type="entry name" value="FILAMIN_REPEAT"/>
    <property type="match status" value="1"/>
</dbReference>
<dbReference type="NCBIfam" id="TIGR01965">
    <property type="entry name" value="VCBS_repeat"/>
    <property type="match status" value="1"/>
</dbReference>
<dbReference type="InterPro" id="IPR041498">
    <property type="entry name" value="Big_6"/>
</dbReference>
<comment type="caution">
    <text evidence="3">The sequence shown here is derived from an EMBL/GenBank/DDBJ whole genome shotgun (WGS) entry which is preliminary data.</text>
</comment>